<feature type="transmembrane region" description="Helical" evidence="1">
    <location>
        <begin position="198"/>
        <end position="223"/>
    </location>
</feature>
<gene>
    <name evidence="4" type="ORF">ACFQ5G_11865</name>
</gene>
<dbReference type="InterPro" id="IPR000160">
    <property type="entry name" value="GGDEF_dom"/>
</dbReference>
<dbReference type="EC" id="2.7.7.65" evidence="4"/>
<dbReference type="Proteomes" id="UP001597183">
    <property type="component" value="Unassembled WGS sequence"/>
</dbReference>
<protein>
    <submittedName>
        <fullName evidence="4">Diguanylate cyclase domain-containing protein</fullName>
        <ecNumber evidence="4">2.7.7.65</ecNumber>
    </submittedName>
</protein>
<organism evidence="4 5">
    <name type="scientific">Actinoplanes sichuanensis</name>
    <dbReference type="NCBI Taxonomy" id="512349"/>
    <lineage>
        <taxon>Bacteria</taxon>
        <taxon>Bacillati</taxon>
        <taxon>Actinomycetota</taxon>
        <taxon>Actinomycetes</taxon>
        <taxon>Micromonosporales</taxon>
        <taxon>Micromonosporaceae</taxon>
        <taxon>Actinoplanes</taxon>
    </lineage>
</organism>
<keyword evidence="1" id="KW-0812">Transmembrane</keyword>
<dbReference type="PROSITE" id="PS50887">
    <property type="entry name" value="GGDEF"/>
    <property type="match status" value="1"/>
</dbReference>
<dbReference type="InterPro" id="IPR043128">
    <property type="entry name" value="Rev_trsase/Diguanyl_cyclase"/>
</dbReference>
<dbReference type="RefSeq" id="WP_317794789.1">
    <property type="nucleotide sequence ID" value="NZ_AP028461.1"/>
</dbReference>
<evidence type="ECO:0000259" key="2">
    <source>
        <dbReference type="PROSITE" id="PS50883"/>
    </source>
</evidence>
<proteinExistence type="predicted"/>
<dbReference type="InterPro" id="IPR029787">
    <property type="entry name" value="Nucleotide_cyclase"/>
</dbReference>
<feature type="transmembrane region" description="Helical" evidence="1">
    <location>
        <begin position="70"/>
        <end position="88"/>
    </location>
</feature>
<dbReference type="Pfam" id="PF00563">
    <property type="entry name" value="EAL"/>
    <property type="match status" value="1"/>
</dbReference>
<feature type="transmembrane region" description="Helical" evidence="1">
    <location>
        <begin position="300"/>
        <end position="323"/>
    </location>
</feature>
<dbReference type="PROSITE" id="PS50883">
    <property type="entry name" value="EAL"/>
    <property type="match status" value="1"/>
</dbReference>
<comment type="caution">
    <text evidence="4">The sequence shown here is derived from an EMBL/GenBank/DDBJ whole genome shotgun (WGS) entry which is preliminary data.</text>
</comment>
<dbReference type="PANTHER" id="PTHR44757:SF2">
    <property type="entry name" value="BIOFILM ARCHITECTURE MAINTENANCE PROTEIN MBAA"/>
    <property type="match status" value="1"/>
</dbReference>
<feature type="transmembrane region" description="Helical" evidence="1">
    <location>
        <begin position="329"/>
        <end position="351"/>
    </location>
</feature>
<name>A0ABW4A5S9_9ACTN</name>
<dbReference type="InterPro" id="IPR001633">
    <property type="entry name" value="EAL_dom"/>
</dbReference>
<feature type="transmembrane region" description="Helical" evidence="1">
    <location>
        <begin position="166"/>
        <end position="186"/>
    </location>
</feature>
<keyword evidence="1" id="KW-1133">Transmembrane helix</keyword>
<dbReference type="Pfam" id="PF00990">
    <property type="entry name" value="GGDEF"/>
    <property type="match status" value="1"/>
</dbReference>
<dbReference type="InterPro" id="IPR035919">
    <property type="entry name" value="EAL_sf"/>
</dbReference>
<dbReference type="CDD" id="cd01948">
    <property type="entry name" value="EAL"/>
    <property type="match status" value="1"/>
</dbReference>
<keyword evidence="1" id="KW-0472">Membrane</keyword>
<dbReference type="Gene3D" id="3.30.70.270">
    <property type="match status" value="1"/>
</dbReference>
<feature type="domain" description="EAL" evidence="2">
    <location>
        <begin position="525"/>
        <end position="751"/>
    </location>
</feature>
<feature type="transmembrane region" description="Helical" evidence="1">
    <location>
        <begin position="37"/>
        <end position="58"/>
    </location>
</feature>
<dbReference type="SMART" id="SM00267">
    <property type="entry name" value="GGDEF"/>
    <property type="match status" value="1"/>
</dbReference>
<dbReference type="NCBIfam" id="TIGR00254">
    <property type="entry name" value="GGDEF"/>
    <property type="match status" value="1"/>
</dbReference>
<dbReference type="Gene3D" id="3.20.20.450">
    <property type="entry name" value="EAL domain"/>
    <property type="match status" value="1"/>
</dbReference>
<feature type="transmembrane region" description="Helical" evidence="1">
    <location>
        <begin position="235"/>
        <end position="256"/>
    </location>
</feature>
<dbReference type="SUPFAM" id="SSF141868">
    <property type="entry name" value="EAL domain-like"/>
    <property type="match status" value="1"/>
</dbReference>
<keyword evidence="4" id="KW-0808">Transferase</keyword>
<dbReference type="SUPFAM" id="SSF55073">
    <property type="entry name" value="Nucleotide cyclase"/>
    <property type="match status" value="1"/>
</dbReference>
<keyword evidence="4" id="KW-0548">Nucleotidyltransferase</keyword>
<dbReference type="CDD" id="cd01949">
    <property type="entry name" value="GGDEF"/>
    <property type="match status" value="1"/>
</dbReference>
<dbReference type="GO" id="GO:0052621">
    <property type="term" value="F:diguanylate cyclase activity"/>
    <property type="evidence" value="ECO:0007669"/>
    <property type="project" value="UniProtKB-EC"/>
</dbReference>
<accession>A0ABW4A5S9</accession>
<feature type="transmembrane region" description="Helical" evidence="1">
    <location>
        <begin position="132"/>
        <end position="154"/>
    </location>
</feature>
<feature type="transmembrane region" description="Helical" evidence="1">
    <location>
        <begin position="262"/>
        <end position="280"/>
    </location>
</feature>
<reference evidence="5" key="1">
    <citation type="journal article" date="2019" name="Int. J. Syst. Evol. Microbiol.">
        <title>The Global Catalogue of Microorganisms (GCM) 10K type strain sequencing project: providing services to taxonomists for standard genome sequencing and annotation.</title>
        <authorList>
            <consortium name="The Broad Institute Genomics Platform"/>
            <consortium name="The Broad Institute Genome Sequencing Center for Infectious Disease"/>
            <person name="Wu L."/>
            <person name="Ma J."/>
        </authorList>
    </citation>
    <scope>NUCLEOTIDE SEQUENCE [LARGE SCALE GENOMIC DNA]</scope>
    <source>
        <strain evidence="5">CCM 7526</strain>
    </source>
</reference>
<dbReference type="SMART" id="SM00052">
    <property type="entry name" value="EAL"/>
    <property type="match status" value="1"/>
</dbReference>
<evidence type="ECO:0000256" key="1">
    <source>
        <dbReference type="SAM" id="Phobius"/>
    </source>
</evidence>
<sequence length="751" mass="79189">MRSGVFATAQLCRIRADGKTGHLCGEGRWRTAYGRPAGTVLPLLTCAVYVLAVLILIWPGGIPVNARMGVSHNAVLLAALVGVIRAARHRRLDRLERRPWWILCASLLTLAVSGAALGAMGPEGLTRLSPAMIVGVGLHLVTLMLMLVGLLSFRAQPLDHRERLKLGLDVMTAAGGAFMALWYLIISPALAGTTQRTTVQVLVLATITVADMVVIVGAGTVFYRGVRQVSRRPMRLVLAAVTWYLALDIILSFTPAAGTGELPGWVAAAMITPVFLIAMAAEEQCRGATAGAAEQRVERLAGAVAPLPYLGLSAGFGIFALAAAESGPYPWAGLVACSIVMTGGVVARQIVAMRENHRLMLTDGLTGLANRTRLTRAVRGAVERGRRTGRPVGLLLIDLNGFKQVNDTLGHDAGDMLLVAFADLLRAATPPGGTAGRLGGDEFAVVLPDAGTEGAGAATEVAQLILARAAESPIDYRGTPMRLRASIGVAVSEAGTVDDRDLLQHADQAMYTAKRRGTQGWHRYGDDPATELAAAVDDGRLRLDYRPVHSLTTGAVIAVQPRVSWPHPRLGLIDEPELRPVAERAGLGAALLGWTVQTAGRQLGAWQGRLPADRSLRLSIRVSAAELAADRFADDLLARLTRGGTAPSDLVLEVDDTTLPGGAALTELRRHGVRVALDAFTTGYTAYSEAVDLLKVGDCLVDGTPGATVDCVVRLGRILHGGDGPDRSGPLSADEVTTLLHSRPSAEPSMA</sequence>
<feature type="domain" description="GGDEF" evidence="3">
    <location>
        <begin position="390"/>
        <end position="526"/>
    </location>
</feature>
<feature type="transmembrane region" description="Helical" evidence="1">
    <location>
        <begin position="100"/>
        <end position="120"/>
    </location>
</feature>
<keyword evidence="5" id="KW-1185">Reference proteome</keyword>
<dbReference type="PANTHER" id="PTHR44757">
    <property type="entry name" value="DIGUANYLATE CYCLASE DGCP"/>
    <property type="match status" value="1"/>
</dbReference>
<evidence type="ECO:0000259" key="3">
    <source>
        <dbReference type="PROSITE" id="PS50887"/>
    </source>
</evidence>
<evidence type="ECO:0000313" key="4">
    <source>
        <dbReference type="EMBL" id="MFD1366041.1"/>
    </source>
</evidence>
<dbReference type="EMBL" id="JBHTMK010000015">
    <property type="protein sequence ID" value="MFD1366041.1"/>
    <property type="molecule type" value="Genomic_DNA"/>
</dbReference>
<dbReference type="InterPro" id="IPR052155">
    <property type="entry name" value="Biofilm_reg_signaling"/>
</dbReference>
<evidence type="ECO:0000313" key="5">
    <source>
        <dbReference type="Proteomes" id="UP001597183"/>
    </source>
</evidence>